<dbReference type="InterPro" id="IPR003615">
    <property type="entry name" value="HNH_nuc"/>
</dbReference>
<keyword evidence="4" id="KW-1185">Reference proteome</keyword>
<dbReference type="SMART" id="SM00507">
    <property type="entry name" value="HNHc"/>
    <property type="match status" value="1"/>
</dbReference>
<accession>A0A7I7XG29</accession>
<evidence type="ECO:0000256" key="1">
    <source>
        <dbReference type="SAM" id="MobiDB-lite"/>
    </source>
</evidence>
<evidence type="ECO:0000313" key="4">
    <source>
        <dbReference type="Proteomes" id="UP000466517"/>
    </source>
</evidence>
<proteinExistence type="predicted"/>
<feature type="compositionally biased region" description="Acidic residues" evidence="1">
    <location>
        <begin position="356"/>
        <end position="370"/>
    </location>
</feature>
<gene>
    <name evidence="3" type="ORF">MMAD_24470</name>
</gene>
<feature type="compositionally biased region" description="Basic and acidic residues" evidence="1">
    <location>
        <begin position="719"/>
        <end position="731"/>
    </location>
</feature>
<dbReference type="EMBL" id="AP022610">
    <property type="protein sequence ID" value="BBZ28152.1"/>
    <property type="molecule type" value="Genomic_DNA"/>
</dbReference>
<feature type="compositionally biased region" description="Low complexity" evidence="1">
    <location>
        <begin position="464"/>
        <end position="485"/>
    </location>
</feature>
<feature type="compositionally biased region" description="Acidic residues" evidence="1">
    <location>
        <begin position="303"/>
        <end position="334"/>
    </location>
</feature>
<sequence>MFDTLVTTALCAQGPAAVELWTRVENAACAHRLHAMRTMLEAAMSADGSVDRDQWCIDNWSAVCAHIGAAQRLTTRSVSATLLVALALRERFPRLEALFTDGRLSYPIVRLITTRASAVIDPAVWDALDIALSERFTSTDYPTSLYRAQKAIDAEIWRLDPAAVHRTQTRAQGRRVDVTIDDETGIAQLYASLFATDGAAFTTRLDALADTVCPQDPRTKDQLRSEAIGALSYGQDRLACLCQRPDCEAFLRPPSTGVVIHLIAHPDTITGDGPSGLPPVVPPVDGARGADDGGAPAGPFADVEPELEDATDDVPDADVEPEDAAVDVDTDDAFAEPNWAMETEPTSADHRADAPADPDADGDATVDAETDSASTESDSTVEDQSTLADRPTAESTDQGDVGSGAEFTATEGVTDTDDVATDATGDCDVADTTVDDTTDDIDGDAGIHDLDGDAATDGGDEANDAAADTDNADAAPEPTTPDPTTVAELAPRTPIPFITPEQECAGLDGVAPPLYDKPLTQLTWAELFHPRPSPQHLSSLPPATLLDGAHLSGTVLPGAIARRAATGARISIIVHPGQAPPEPHYRPSPTLADFIRCRDQTCRYPGCTKPASTTDIDHTIPYPYGPTAASNLKCLCREHHLLKTFWNGWHDRQLPDGTVIWTTPDGRTHTTRPGSHTDFPQLCAPTAPITAHPPPPRHAHGLKMPTRRATRTQDRRHRALTERQANRRALEEETALTGQSPTWTTELERPRLESHPPPF</sequence>
<name>A0A7I7XG29_9MYCO</name>
<dbReference type="Proteomes" id="UP000466517">
    <property type="component" value="Chromosome"/>
</dbReference>
<organism evidence="3 4">
    <name type="scientific">Mycolicibacterium madagascariense</name>
    <dbReference type="NCBI Taxonomy" id="212765"/>
    <lineage>
        <taxon>Bacteria</taxon>
        <taxon>Bacillati</taxon>
        <taxon>Actinomycetota</taxon>
        <taxon>Actinomycetes</taxon>
        <taxon>Mycobacteriales</taxon>
        <taxon>Mycobacteriaceae</taxon>
        <taxon>Mycolicibacterium</taxon>
    </lineage>
</organism>
<feature type="compositionally biased region" description="Acidic residues" evidence="1">
    <location>
        <begin position="452"/>
        <end position="463"/>
    </location>
</feature>
<feature type="compositionally biased region" description="Basic residues" evidence="1">
    <location>
        <begin position="695"/>
        <end position="718"/>
    </location>
</feature>
<feature type="compositionally biased region" description="Low complexity" evidence="1">
    <location>
        <begin position="283"/>
        <end position="302"/>
    </location>
</feature>
<protein>
    <recommendedName>
        <fullName evidence="2">HNH nuclease domain-containing protein</fullName>
    </recommendedName>
</protein>
<feature type="region of interest" description="Disordered" evidence="1">
    <location>
        <begin position="690"/>
        <end position="759"/>
    </location>
</feature>
<feature type="compositionally biased region" description="Basic and acidic residues" evidence="1">
    <location>
        <begin position="746"/>
        <end position="759"/>
    </location>
</feature>
<dbReference type="AlphaFoldDB" id="A0A7I7XG29"/>
<dbReference type="CDD" id="cd00085">
    <property type="entry name" value="HNHc"/>
    <property type="match status" value="1"/>
</dbReference>
<evidence type="ECO:0000259" key="2">
    <source>
        <dbReference type="SMART" id="SM00507"/>
    </source>
</evidence>
<feature type="region of interest" description="Disordered" evidence="1">
    <location>
        <begin position="269"/>
        <end position="485"/>
    </location>
</feature>
<dbReference type="KEGG" id="mmag:MMAD_24470"/>
<feature type="compositionally biased region" description="Low complexity" evidence="1">
    <location>
        <begin position="421"/>
        <end position="432"/>
    </location>
</feature>
<dbReference type="InterPro" id="IPR003870">
    <property type="entry name" value="DUF222"/>
</dbReference>
<dbReference type="RefSeq" id="WP_163737105.1">
    <property type="nucleotide sequence ID" value="NZ_AP022610.1"/>
</dbReference>
<feature type="compositionally biased region" description="Polar residues" evidence="1">
    <location>
        <begin position="736"/>
        <end position="745"/>
    </location>
</feature>
<feature type="compositionally biased region" description="Acidic residues" evidence="1">
    <location>
        <begin position="433"/>
        <end position="443"/>
    </location>
</feature>
<feature type="domain" description="HNH nuclease" evidence="2">
    <location>
        <begin position="590"/>
        <end position="641"/>
    </location>
</feature>
<evidence type="ECO:0000313" key="3">
    <source>
        <dbReference type="EMBL" id="BBZ28152.1"/>
    </source>
</evidence>
<dbReference type="Pfam" id="PF02720">
    <property type="entry name" value="DUF222"/>
    <property type="match status" value="1"/>
</dbReference>
<reference evidence="3 4" key="1">
    <citation type="journal article" date="2019" name="Emerg. Microbes Infect.">
        <title>Comprehensive subspecies identification of 175 nontuberculous mycobacteria species based on 7547 genomic profiles.</title>
        <authorList>
            <person name="Matsumoto Y."/>
            <person name="Kinjo T."/>
            <person name="Motooka D."/>
            <person name="Nabeya D."/>
            <person name="Jung N."/>
            <person name="Uechi K."/>
            <person name="Horii T."/>
            <person name="Iida T."/>
            <person name="Fujita J."/>
            <person name="Nakamura S."/>
        </authorList>
    </citation>
    <scope>NUCLEOTIDE SEQUENCE [LARGE SCALE GENOMIC DNA]</scope>
    <source>
        <strain evidence="3 4">JCM 13574</strain>
    </source>
</reference>